<dbReference type="eggNOG" id="COG0366">
    <property type="taxonomic scope" value="Bacteria"/>
</dbReference>
<accession>K6VSS8</accession>
<evidence type="ECO:0000313" key="3">
    <source>
        <dbReference type="EMBL" id="GAB89955.1"/>
    </source>
</evidence>
<feature type="region of interest" description="Disordered" evidence="1">
    <location>
        <begin position="412"/>
        <end position="431"/>
    </location>
</feature>
<organism evidence="3 4">
    <name type="scientific">Gordonia rhizosphera NBRC 16068</name>
    <dbReference type="NCBI Taxonomy" id="1108045"/>
    <lineage>
        <taxon>Bacteria</taxon>
        <taxon>Bacillati</taxon>
        <taxon>Actinomycetota</taxon>
        <taxon>Actinomycetes</taxon>
        <taxon>Mycobacteriales</taxon>
        <taxon>Gordoniaceae</taxon>
        <taxon>Gordonia</taxon>
    </lineage>
</organism>
<name>K6VSS8_9ACTN</name>
<keyword evidence="4" id="KW-1185">Reference proteome</keyword>
<dbReference type="SUPFAM" id="SSF51445">
    <property type="entry name" value="(Trans)glycosidases"/>
    <property type="match status" value="1"/>
</dbReference>
<dbReference type="Proteomes" id="UP000008363">
    <property type="component" value="Unassembled WGS sequence"/>
</dbReference>
<dbReference type="STRING" id="1108045.GORHZ_078_00110"/>
<dbReference type="SMART" id="SM00642">
    <property type="entry name" value="Aamy"/>
    <property type="match status" value="1"/>
</dbReference>
<keyword evidence="3" id="KW-0378">Hydrolase</keyword>
<feature type="compositionally biased region" description="Low complexity" evidence="1">
    <location>
        <begin position="415"/>
        <end position="431"/>
    </location>
</feature>
<dbReference type="EMBL" id="BAHC01000078">
    <property type="protein sequence ID" value="GAB89955.1"/>
    <property type="molecule type" value="Genomic_DNA"/>
</dbReference>
<gene>
    <name evidence="3" type="ORF">GORHZ_078_00110</name>
</gene>
<sequence>MLTRGYGPRITLANVPDDEWDSIAKAGFHAVWLMGVWRRSPAAIAISRADPALMDSFASVLTDLDDDDVVGSAYAVGDYIVDDHLGGESGLAAARAALAARGIALILDFVPNHVAPDHRWVAEHPAWFVTGEPADLREQPESFVEVGGRVIACGRDPYFPAWRDVVQLNAFHPGLRDALTGTLRRIATRCDGVRCDMAMLVMNDIFAQTWGDRAGPVPDDDFWPDLIDAVRADHPQFCFLAEAYWGTGPTLAAQGFDHCYDKYFYDTLRDDPDDIKSVLSAIPASDTSRLRFTENHDEPRAPVAFAGRDRQAAVITLTLPGARLVHQGQLEGRRLRVPVHLGRFPDEAADPDREAFYRRLLDLLADDAFSSGAWGICPTSPATDTVIAWSRGTAPRWVVVVNLADRPVSTNVKLTDPASADPASADPAATDSATSRHVRLAAWGWQIIRVGEEAA</sequence>
<dbReference type="GO" id="GO:0005975">
    <property type="term" value="P:carbohydrate metabolic process"/>
    <property type="evidence" value="ECO:0007669"/>
    <property type="project" value="InterPro"/>
</dbReference>
<dbReference type="GO" id="GO:0016787">
    <property type="term" value="F:hydrolase activity"/>
    <property type="evidence" value="ECO:0007669"/>
    <property type="project" value="UniProtKB-KW"/>
</dbReference>
<reference evidence="3 4" key="1">
    <citation type="submission" date="2012-08" db="EMBL/GenBank/DDBJ databases">
        <title>Whole genome shotgun sequence of Gordonia rhizosphera NBRC 16068.</title>
        <authorList>
            <person name="Takarada H."/>
            <person name="Isaki S."/>
            <person name="Hosoyama A."/>
            <person name="Tsuchikane K."/>
            <person name="Katsumata H."/>
            <person name="Baba S."/>
            <person name="Ohji S."/>
            <person name="Yamazaki S."/>
            <person name="Fujita N."/>
        </authorList>
    </citation>
    <scope>NUCLEOTIDE SEQUENCE [LARGE SCALE GENOMIC DNA]</scope>
    <source>
        <strain evidence="3 4">NBRC 16068</strain>
    </source>
</reference>
<dbReference type="Gene3D" id="3.20.20.80">
    <property type="entry name" value="Glycosidases"/>
    <property type="match status" value="1"/>
</dbReference>
<evidence type="ECO:0000259" key="2">
    <source>
        <dbReference type="SMART" id="SM00642"/>
    </source>
</evidence>
<dbReference type="InterPro" id="IPR006047">
    <property type="entry name" value="GH13_cat_dom"/>
</dbReference>
<dbReference type="InterPro" id="IPR017853">
    <property type="entry name" value="GH"/>
</dbReference>
<comment type="caution">
    <text evidence="3">The sequence shown here is derived from an EMBL/GenBank/DDBJ whole genome shotgun (WGS) entry which is preliminary data.</text>
</comment>
<feature type="domain" description="Glycosyl hydrolase family 13 catalytic" evidence="2">
    <location>
        <begin position="51"/>
        <end position="365"/>
    </location>
</feature>
<evidence type="ECO:0000256" key="1">
    <source>
        <dbReference type="SAM" id="MobiDB-lite"/>
    </source>
</evidence>
<evidence type="ECO:0000313" key="4">
    <source>
        <dbReference type="Proteomes" id="UP000008363"/>
    </source>
</evidence>
<dbReference type="PANTHER" id="PTHR47786">
    <property type="entry name" value="ALPHA-1,4-GLUCAN:MALTOSE-1-PHOSPHATE MALTOSYLTRANSFERASE"/>
    <property type="match status" value="1"/>
</dbReference>
<proteinExistence type="predicted"/>
<protein>
    <submittedName>
        <fullName evidence="3">Putative glycoside hydrolase</fullName>
    </submittedName>
</protein>
<dbReference type="PANTHER" id="PTHR47786:SF2">
    <property type="entry name" value="GLYCOSYL HYDROLASE FAMILY 13 CATALYTIC DOMAIN-CONTAINING PROTEIN"/>
    <property type="match status" value="1"/>
</dbReference>
<dbReference type="AlphaFoldDB" id="K6VSS8"/>